<dbReference type="GO" id="GO:0004674">
    <property type="term" value="F:protein serine/threonine kinase activity"/>
    <property type="evidence" value="ECO:0007669"/>
    <property type="project" value="TreeGrafter"/>
</dbReference>
<gene>
    <name evidence="3" type="ORF">DEO72_LG10g3639</name>
</gene>
<dbReference type="EMBL" id="CP039354">
    <property type="protein sequence ID" value="QCE12397.1"/>
    <property type="molecule type" value="Genomic_DNA"/>
</dbReference>
<sequence length="94" mass="10883">MKENQVYEILDGRVAKEAMKDEILAIANLAMRCLRLNGKKRPTMKEVSLELEALRKVQSSLEINHDHEYPTTDIVQEFTDERMPLCLELDSTSF</sequence>
<dbReference type="GO" id="GO:0007166">
    <property type="term" value="P:cell surface receptor signaling pathway"/>
    <property type="evidence" value="ECO:0007669"/>
    <property type="project" value="InterPro"/>
</dbReference>
<dbReference type="PANTHER" id="PTHR27005:SF537">
    <property type="entry name" value="LYSM TYPE RECEPTOR KINASE"/>
    <property type="match status" value="1"/>
</dbReference>
<evidence type="ECO:0000313" key="4">
    <source>
        <dbReference type="Proteomes" id="UP000501690"/>
    </source>
</evidence>
<protein>
    <submittedName>
        <fullName evidence="3">Uncharacterized protein</fullName>
    </submittedName>
</protein>
<dbReference type="GO" id="GO:0005524">
    <property type="term" value="F:ATP binding"/>
    <property type="evidence" value="ECO:0007669"/>
    <property type="project" value="UniProtKB-KW"/>
</dbReference>
<organism evidence="3 4">
    <name type="scientific">Vigna unguiculata</name>
    <name type="common">Cowpea</name>
    <dbReference type="NCBI Taxonomy" id="3917"/>
    <lineage>
        <taxon>Eukaryota</taxon>
        <taxon>Viridiplantae</taxon>
        <taxon>Streptophyta</taxon>
        <taxon>Embryophyta</taxon>
        <taxon>Tracheophyta</taxon>
        <taxon>Spermatophyta</taxon>
        <taxon>Magnoliopsida</taxon>
        <taxon>eudicotyledons</taxon>
        <taxon>Gunneridae</taxon>
        <taxon>Pentapetalae</taxon>
        <taxon>rosids</taxon>
        <taxon>fabids</taxon>
        <taxon>Fabales</taxon>
        <taxon>Fabaceae</taxon>
        <taxon>Papilionoideae</taxon>
        <taxon>50 kb inversion clade</taxon>
        <taxon>NPAAA clade</taxon>
        <taxon>indigoferoid/millettioid clade</taxon>
        <taxon>Phaseoleae</taxon>
        <taxon>Vigna</taxon>
    </lineage>
</organism>
<evidence type="ECO:0000313" key="3">
    <source>
        <dbReference type="EMBL" id="QCE12397.1"/>
    </source>
</evidence>
<name>A0A4D6NKI3_VIGUN</name>
<dbReference type="PANTHER" id="PTHR27005">
    <property type="entry name" value="WALL-ASSOCIATED RECEPTOR KINASE-LIKE 21"/>
    <property type="match status" value="1"/>
</dbReference>
<dbReference type="GO" id="GO:0005886">
    <property type="term" value="C:plasma membrane"/>
    <property type="evidence" value="ECO:0007669"/>
    <property type="project" value="TreeGrafter"/>
</dbReference>
<evidence type="ECO:0000256" key="1">
    <source>
        <dbReference type="ARBA" id="ARBA00022741"/>
    </source>
</evidence>
<dbReference type="AlphaFoldDB" id="A0A4D6NKI3"/>
<dbReference type="Gene3D" id="1.10.510.10">
    <property type="entry name" value="Transferase(Phosphotransferase) domain 1"/>
    <property type="match status" value="1"/>
</dbReference>
<reference evidence="3 4" key="1">
    <citation type="submission" date="2019-04" db="EMBL/GenBank/DDBJ databases">
        <title>An improved genome assembly and genetic linkage map for asparagus bean, Vigna unguiculata ssp. sesquipedialis.</title>
        <authorList>
            <person name="Xia Q."/>
            <person name="Zhang R."/>
            <person name="Dong Y."/>
        </authorList>
    </citation>
    <scope>NUCLEOTIDE SEQUENCE [LARGE SCALE GENOMIC DNA]</scope>
    <source>
        <tissue evidence="3">Leaf</tissue>
    </source>
</reference>
<dbReference type="InterPro" id="IPR045274">
    <property type="entry name" value="WAK-like"/>
</dbReference>
<dbReference type="Proteomes" id="UP000501690">
    <property type="component" value="Linkage Group LG10"/>
</dbReference>
<keyword evidence="2" id="KW-0067">ATP-binding</keyword>
<accession>A0A4D6NKI3</accession>
<keyword evidence="4" id="KW-1185">Reference proteome</keyword>
<proteinExistence type="predicted"/>
<keyword evidence="1" id="KW-0547">Nucleotide-binding</keyword>
<evidence type="ECO:0000256" key="2">
    <source>
        <dbReference type="ARBA" id="ARBA00022840"/>
    </source>
</evidence>